<dbReference type="AlphaFoldDB" id="A0A8T0FT94"/>
<comment type="caution">
    <text evidence="1">The sequence shown here is derived from an EMBL/GenBank/DDBJ whole genome shotgun (WGS) entry which is preliminary data.</text>
</comment>
<evidence type="ECO:0000313" key="2">
    <source>
        <dbReference type="Proteomes" id="UP000807504"/>
    </source>
</evidence>
<keyword evidence="2" id="KW-1185">Reference proteome</keyword>
<evidence type="ECO:0000313" key="1">
    <source>
        <dbReference type="EMBL" id="KAF8793525.1"/>
    </source>
</evidence>
<gene>
    <name evidence="1" type="ORF">HNY73_004994</name>
</gene>
<organism evidence="1 2">
    <name type="scientific">Argiope bruennichi</name>
    <name type="common">Wasp spider</name>
    <name type="synonym">Aranea bruennichi</name>
    <dbReference type="NCBI Taxonomy" id="94029"/>
    <lineage>
        <taxon>Eukaryota</taxon>
        <taxon>Metazoa</taxon>
        <taxon>Ecdysozoa</taxon>
        <taxon>Arthropoda</taxon>
        <taxon>Chelicerata</taxon>
        <taxon>Arachnida</taxon>
        <taxon>Araneae</taxon>
        <taxon>Araneomorphae</taxon>
        <taxon>Entelegynae</taxon>
        <taxon>Araneoidea</taxon>
        <taxon>Araneidae</taxon>
        <taxon>Argiope</taxon>
    </lineage>
</organism>
<reference evidence="1" key="1">
    <citation type="journal article" date="2020" name="bioRxiv">
        <title>Chromosome-level reference genome of the European wasp spider Argiope bruennichi: a resource for studies on range expansion and evolutionary adaptation.</title>
        <authorList>
            <person name="Sheffer M.M."/>
            <person name="Hoppe A."/>
            <person name="Krehenwinkel H."/>
            <person name="Uhl G."/>
            <person name="Kuss A.W."/>
            <person name="Jensen L."/>
            <person name="Jensen C."/>
            <person name="Gillespie R.G."/>
            <person name="Hoff K.J."/>
            <person name="Prost S."/>
        </authorList>
    </citation>
    <scope>NUCLEOTIDE SEQUENCE</scope>
</reference>
<sequence length="81" mass="9280">MLYNHKSYVQAFKTEIESVSPDVSDFKIVIHADKISVGEHRVRYNAPTTSEVAVVKNFTEEILYCVAEITTLEKYLKSQIL</sequence>
<dbReference type="Proteomes" id="UP000807504">
    <property type="component" value="Unassembled WGS sequence"/>
</dbReference>
<dbReference type="EMBL" id="JABXBU010000003">
    <property type="protein sequence ID" value="KAF8793525.1"/>
    <property type="molecule type" value="Genomic_DNA"/>
</dbReference>
<proteinExistence type="predicted"/>
<accession>A0A8T0FT94</accession>
<protein>
    <submittedName>
        <fullName evidence="1">Uncharacterized protein</fullName>
    </submittedName>
</protein>
<reference evidence="1" key="2">
    <citation type="submission" date="2020-06" db="EMBL/GenBank/DDBJ databases">
        <authorList>
            <person name="Sheffer M."/>
        </authorList>
    </citation>
    <scope>NUCLEOTIDE SEQUENCE</scope>
</reference>
<name>A0A8T0FT94_ARGBR</name>